<dbReference type="Pfam" id="PF00498">
    <property type="entry name" value="FHA"/>
    <property type="match status" value="1"/>
</dbReference>
<dbReference type="PANTHER" id="PTHR23308">
    <property type="entry name" value="NUCLEAR INHIBITOR OF PROTEIN PHOSPHATASE-1"/>
    <property type="match status" value="1"/>
</dbReference>
<feature type="region of interest" description="Disordered" evidence="2">
    <location>
        <begin position="121"/>
        <end position="154"/>
    </location>
</feature>
<feature type="domain" description="FHA" evidence="3">
    <location>
        <begin position="171"/>
        <end position="220"/>
    </location>
</feature>
<dbReference type="InterPro" id="IPR008984">
    <property type="entry name" value="SMAD_FHA_dom_sf"/>
</dbReference>
<proteinExistence type="predicted"/>
<feature type="compositionally biased region" description="Low complexity" evidence="2">
    <location>
        <begin position="121"/>
        <end position="136"/>
    </location>
</feature>
<dbReference type="EMBL" id="JACHVS010000001">
    <property type="protein sequence ID" value="MBB2994968.1"/>
    <property type="molecule type" value="Genomic_DNA"/>
</dbReference>
<dbReference type="Proteomes" id="UP000523000">
    <property type="component" value="Unassembled WGS sequence"/>
</dbReference>
<dbReference type="InterPro" id="IPR000253">
    <property type="entry name" value="FHA_dom"/>
</dbReference>
<organism evidence="4 5">
    <name type="scientific">Paeniglutamicibacter cryotolerans</name>
    <dbReference type="NCBI Taxonomy" id="670079"/>
    <lineage>
        <taxon>Bacteria</taxon>
        <taxon>Bacillati</taxon>
        <taxon>Actinomycetota</taxon>
        <taxon>Actinomycetes</taxon>
        <taxon>Micrococcales</taxon>
        <taxon>Micrococcaceae</taxon>
        <taxon>Paeniglutamicibacter</taxon>
    </lineage>
</organism>
<feature type="compositionally biased region" description="Pro residues" evidence="2">
    <location>
        <begin position="137"/>
        <end position="149"/>
    </location>
</feature>
<dbReference type="Gene3D" id="3.30.2320.60">
    <property type="entry name" value="FhaA, phosphopeptide-binding domain (DUF3662)"/>
    <property type="match status" value="1"/>
</dbReference>
<dbReference type="Pfam" id="PF12401">
    <property type="entry name" value="FhaA_N"/>
    <property type="match status" value="1"/>
</dbReference>
<reference evidence="4 5" key="1">
    <citation type="submission" date="2020-08" db="EMBL/GenBank/DDBJ databases">
        <title>Sequencing the genomes of 1000 actinobacteria strains.</title>
        <authorList>
            <person name="Klenk H.-P."/>
        </authorList>
    </citation>
    <scope>NUCLEOTIDE SEQUENCE [LARGE SCALE GENOMIC DNA]</scope>
    <source>
        <strain evidence="4 5">DSM 22826</strain>
    </source>
</reference>
<evidence type="ECO:0000256" key="2">
    <source>
        <dbReference type="SAM" id="MobiDB-lite"/>
    </source>
</evidence>
<dbReference type="SUPFAM" id="SSF49879">
    <property type="entry name" value="SMAD/FHA domain"/>
    <property type="match status" value="1"/>
</dbReference>
<gene>
    <name evidence="4" type="ORF">E9229_001159</name>
</gene>
<evidence type="ECO:0000313" key="4">
    <source>
        <dbReference type="EMBL" id="MBB2994968.1"/>
    </source>
</evidence>
<dbReference type="InterPro" id="IPR022128">
    <property type="entry name" value="FhaA_N"/>
</dbReference>
<dbReference type="CDD" id="cd00060">
    <property type="entry name" value="FHA"/>
    <property type="match status" value="1"/>
</dbReference>
<comment type="caution">
    <text evidence="4">The sequence shown here is derived from an EMBL/GenBank/DDBJ whole genome shotgun (WGS) entry which is preliminary data.</text>
</comment>
<dbReference type="InterPro" id="IPR042287">
    <property type="entry name" value="FhaA_N_sf"/>
</dbReference>
<sequence length="252" mass="26867">MGLVDNVERGLEKLVTSVFRGAGNSEVKPVEIASRLRNHMDAKSLPVSRGRTLAPNRFEIRLSESDFARAREWGSPLAEELCSIAVQHAKSQGYSLQGAVRVNFHKDSGLKQGIFEIDSSSASASSGSAKSAAPAAAPAPPQPSLPPRQPSRMQPVLDIDGQRFALNAGSIVLGRSAEADIPVDDSGVSRKHLEIQQRGKATFAVDLGSTNGSYVNGQRVSGETELLDGSVITMGRTRITFRLLPQPQGGRV</sequence>
<protein>
    <recommendedName>
        <fullName evidence="3">FHA domain-containing protein</fullName>
    </recommendedName>
</protein>
<dbReference type="SMART" id="SM00240">
    <property type="entry name" value="FHA"/>
    <property type="match status" value="1"/>
</dbReference>
<dbReference type="AlphaFoldDB" id="A0A839QFB2"/>
<evidence type="ECO:0000313" key="5">
    <source>
        <dbReference type="Proteomes" id="UP000523000"/>
    </source>
</evidence>
<keyword evidence="5" id="KW-1185">Reference proteome</keyword>
<dbReference type="InterPro" id="IPR050923">
    <property type="entry name" value="Cell_Proc_Reg/RNA_Proc"/>
</dbReference>
<evidence type="ECO:0000256" key="1">
    <source>
        <dbReference type="ARBA" id="ARBA00022553"/>
    </source>
</evidence>
<evidence type="ECO:0000259" key="3">
    <source>
        <dbReference type="PROSITE" id="PS50006"/>
    </source>
</evidence>
<keyword evidence="1" id="KW-0597">Phosphoprotein</keyword>
<dbReference type="PROSITE" id="PS50006">
    <property type="entry name" value="FHA_DOMAIN"/>
    <property type="match status" value="1"/>
</dbReference>
<name>A0A839QFB2_9MICC</name>
<accession>A0A839QFB2</accession>
<dbReference type="Gene3D" id="2.60.200.20">
    <property type="match status" value="1"/>
</dbReference>
<dbReference type="RefSeq" id="WP_183510284.1">
    <property type="nucleotide sequence ID" value="NZ_BAABGK010000020.1"/>
</dbReference>